<proteinExistence type="predicted"/>
<protein>
    <submittedName>
        <fullName evidence="1">Uncharacterized protein</fullName>
    </submittedName>
</protein>
<evidence type="ECO:0000313" key="1">
    <source>
        <dbReference type="EMBL" id="QJW93107.1"/>
    </source>
</evidence>
<keyword evidence="2" id="KW-1185">Reference proteome</keyword>
<dbReference type="KEGG" id="ftj:FTUN_0610"/>
<accession>A0A6M5YGF9</accession>
<dbReference type="AlphaFoldDB" id="A0A6M5YGF9"/>
<reference evidence="2" key="1">
    <citation type="submission" date="2020-05" db="EMBL/GenBank/DDBJ databases">
        <title>Frigoriglobus tundricola gen. nov., sp. nov., a psychrotolerant cellulolytic planctomycete of the family Gemmataceae with two divergent copies of 16S rRNA gene.</title>
        <authorList>
            <person name="Kulichevskaya I.S."/>
            <person name="Ivanova A.A."/>
            <person name="Naumoff D.G."/>
            <person name="Beletsky A.V."/>
            <person name="Rijpstra W.I.C."/>
            <person name="Sinninghe Damste J.S."/>
            <person name="Mardanov A.V."/>
            <person name="Ravin N.V."/>
            <person name="Dedysh S.N."/>
        </authorList>
    </citation>
    <scope>NUCLEOTIDE SEQUENCE [LARGE SCALE GENOMIC DNA]</scope>
    <source>
        <strain evidence="2">PL17</strain>
    </source>
</reference>
<dbReference type="EMBL" id="CP053452">
    <property type="protein sequence ID" value="QJW93107.1"/>
    <property type="molecule type" value="Genomic_DNA"/>
</dbReference>
<organism evidence="1 2">
    <name type="scientific">Frigoriglobus tundricola</name>
    <dbReference type="NCBI Taxonomy" id="2774151"/>
    <lineage>
        <taxon>Bacteria</taxon>
        <taxon>Pseudomonadati</taxon>
        <taxon>Planctomycetota</taxon>
        <taxon>Planctomycetia</taxon>
        <taxon>Gemmatales</taxon>
        <taxon>Gemmataceae</taxon>
        <taxon>Frigoriglobus</taxon>
    </lineage>
</organism>
<evidence type="ECO:0000313" key="2">
    <source>
        <dbReference type="Proteomes" id="UP000503447"/>
    </source>
</evidence>
<gene>
    <name evidence="1" type="ORF">FTUN_0610</name>
</gene>
<name>A0A6M5YGF9_9BACT</name>
<dbReference type="RefSeq" id="WP_171469370.1">
    <property type="nucleotide sequence ID" value="NZ_CP053452.2"/>
</dbReference>
<sequence length="640" mass="67023">MALERFGDPMHAQYGSHVFSAAAETTDLRITPTYDAAGRTVPYSVYSITIREYISPSIGGIAVAPTSAQILTAAAVKSAIATLSKNGDVFRYQSRGLGDLTINTGATTDVVWGPKPRVIGVKLHGGLTVELTWTVEVAIPNCADAVFKFALMEFNFKLSFDKDRQGYTTRVYSGFLRIPQTKRSVGDRTLSDSADAYLEKIYPPMLPGFRRIPGSWVLSEDRCRGDFTITDEEMPPTAPPVGCIEVESNHVYHTTGSLAKWGVTLSAKYDIQRGASPVFAVQAFLALLSARMATDVAGMKVGDGLDLSGTDLAPKLKPFLDNKSKPISLIPVAASASEPNIYGRTQAQLSVTLAFAGVGFGAVFAKSSLWTSVPAAAGGVWKDWALNVGTLLGPRGYAQLVFRPNEDSIVDLCGRTSAATPGGGAGSTIGAPPAAPPSPGGGGIFGLFGGGLSGLLSGAIGSLFPPPTPATSWLHYKCDATVHADTGRVVVTTLPNSPIVPSPQTQTAVWDVFNTLPVVDGQSASAFPPLAGIIDQGPGGQGGSQSDVGTVTTQQRTRPKLYVTITGQALRAGFPIPMPEVVSINGAAPTLIGRPYFAQAIVANGLTPIVRADWSYTYLFTDDGGLPSGPVPVVPTGFLT</sequence>
<dbReference type="Proteomes" id="UP000503447">
    <property type="component" value="Chromosome"/>
</dbReference>